<keyword evidence="4" id="KW-1185">Reference proteome</keyword>
<evidence type="ECO:0000259" key="2">
    <source>
        <dbReference type="Pfam" id="PF23621"/>
    </source>
</evidence>
<gene>
    <name evidence="3" type="primary">PARPA_09732.1 scaffold 38623</name>
</gene>
<dbReference type="AlphaFoldDB" id="A0A0B7NJI4"/>
<organism evidence="3 4">
    <name type="scientific">Parasitella parasitica</name>
    <dbReference type="NCBI Taxonomy" id="35722"/>
    <lineage>
        <taxon>Eukaryota</taxon>
        <taxon>Fungi</taxon>
        <taxon>Fungi incertae sedis</taxon>
        <taxon>Mucoromycota</taxon>
        <taxon>Mucoromycotina</taxon>
        <taxon>Mucoromycetes</taxon>
        <taxon>Mucorales</taxon>
        <taxon>Mucorineae</taxon>
        <taxon>Mucoraceae</taxon>
        <taxon>Parasitella</taxon>
    </lineage>
</organism>
<evidence type="ECO:0000313" key="3">
    <source>
        <dbReference type="EMBL" id="CEP15502.1"/>
    </source>
</evidence>
<proteinExistence type="predicted"/>
<feature type="chain" id="PRO_5002120416" description="BP74 N-terminal domain-containing protein" evidence="1">
    <location>
        <begin position="20"/>
        <end position="141"/>
    </location>
</feature>
<reference evidence="3 4" key="1">
    <citation type="submission" date="2014-09" db="EMBL/GenBank/DDBJ databases">
        <authorList>
            <person name="Ellenberger Sabrina"/>
        </authorList>
    </citation>
    <scope>NUCLEOTIDE SEQUENCE [LARGE SCALE GENOMIC DNA]</scope>
    <source>
        <strain evidence="3 4">CBS 412.66</strain>
    </source>
</reference>
<sequence>MFKLVLLLLATLAASFVAAETAYFAFRTHGDNRDFIVKLTDDNKIAEARKILNGEETESVHIMGRIKKSRVPYNPHYDFHYDPDTVSFFLVAIEVCDASYTYVDDHLDEACGAFLPGCFHCPWTSKLTREIKVNAATANCY</sequence>
<accession>A0A0B7NJI4</accession>
<dbReference type="EMBL" id="LN732480">
    <property type="protein sequence ID" value="CEP15502.1"/>
    <property type="molecule type" value="Genomic_DNA"/>
</dbReference>
<dbReference type="PANTHER" id="PTHR35883:SF1">
    <property type="entry name" value="CALMODULIN-BINDING PROTEIN CAM-BP15-RELATED"/>
    <property type="match status" value="1"/>
</dbReference>
<dbReference type="InterPro" id="IPR056422">
    <property type="entry name" value="BP74_N"/>
</dbReference>
<dbReference type="OrthoDB" id="2232403at2759"/>
<evidence type="ECO:0000313" key="4">
    <source>
        <dbReference type="Proteomes" id="UP000054107"/>
    </source>
</evidence>
<dbReference type="InterPro" id="IPR053344">
    <property type="entry name" value="cAMP-inducible_BP74-like"/>
</dbReference>
<dbReference type="PANTHER" id="PTHR35883">
    <property type="entry name" value="CYCLIC AMP-INDUCIBLE PROTEIN BP74-RELATED"/>
    <property type="match status" value="1"/>
</dbReference>
<dbReference type="Pfam" id="PF23621">
    <property type="entry name" value="BP74_N"/>
    <property type="match status" value="1"/>
</dbReference>
<name>A0A0B7NJI4_9FUNG</name>
<keyword evidence="1" id="KW-0732">Signal</keyword>
<dbReference type="Proteomes" id="UP000054107">
    <property type="component" value="Unassembled WGS sequence"/>
</dbReference>
<protein>
    <recommendedName>
        <fullName evidence="2">BP74 N-terminal domain-containing protein</fullName>
    </recommendedName>
</protein>
<feature type="signal peptide" evidence="1">
    <location>
        <begin position="1"/>
        <end position="19"/>
    </location>
</feature>
<feature type="domain" description="BP74 N-terminal" evidence="2">
    <location>
        <begin position="20"/>
        <end position="133"/>
    </location>
</feature>
<evidence type="ECO:0000256" key="1">
    <source>
        <dbReference type="SAM" id="SignalP"/>
    </source>
</evidence>